<proteinExistence type="predicted"/>
<accession>A0A2T4UB23</accession>
<evidence type="ECO:0000256" key="3">
    <source>
        <dbReference type="ARBA" id="ARBA00022723"/>
    </source>
</evidence>
<dbReference type="AlphaFoldDB" id="A0A2T4UB23"/>
<dbReference type="EMBL" id="PZJJ01000001">
    <property type="protein sequence ID" value="PTL40592.1"/>
    <property type="molecule type" value="Genomic_DNA"/>
</dbReference>
<dbReference type="CDD" id="cd03426">
    <property type="entry name" value="NUDIX_CoAse_Nudt7"/>
    <property type="match status" value="1"/>
</dbReference>
<evidence type="ECO:0000313" key="8">
    <source>
        <dbReference type="EMBL" id="PTL40592.1"/>
    </source>
</evidence>
<keyword evidence="9" id="KW-1185">Reference proteome</keyword>
<dbReference type="Gene3D" id="3.90.79.10">
    <property type="entry name" value="Nucleoside Triphosphate Pyrophosphohydrolase"/>
    <property type="match status" value="1"/>
</dbReference>
<dbReference type="GO" id="GO:0010945">
    <property type="term" value="F:coenzyme A diphosphatase activity"/>
    <property type="evidence" value="ECO:0007669"/>
    <property type="project" value="InterPro"/>
</dbReference>
<dbReference type="InterPro" id="IPR045121">
    <property type="entry name" value="CoAse"/>
</dbReference>
<dbReference type="PROSITE" id="PS51462">
    <property type="entry name" value="NUDIX"/>
    <property type="match status" value="1"/>
</dbReference>
<dbReference type="GO" id="GO:0046872">
    <property type="term" value="F:metal ion binding"/>
    <property type="evidence" value="ECO:0007669"/>
    <property type="project" value="UniProtKB-KW"/>
</dbReference>
<evidence type="ECO:0000256" key="1">
    <source>
        <dbReference type="ARBA" id="ARBA00001936"/>
    </source>
</evidence>
<dbReference type="Proteomes" id="UP000240509">
    <property type="component" value="Unassembled WGS sequence"/>
</dbReference>
<dbReference type="Pfam" id="PF00293">
    <property type="entry name" value="NUDIX"/>
    <property type="match status" value="1"/>
</dbReference>
<dbReference type="SUPFAM" id="SSF55811">
    <property type="entry name" value="Nudix"/>
    <property type="match status" value="1"/>
</dbReference>
<dbReference type="OrthoDB" id="9802805at2"/>
<dbReference type="InterPro" id="IPR015797">
    <property type="entry name" value="NUDIX_hydrolase-like_dom_sf"/>
</dbReference>
<evidence type="ECO:0000256" key="6">
    <source>
        <dbReference type="ARBA" id="ARBA00023211"/>
    </source>
</evidence>
<comment type="caution">
    <text evidence="8">The sequence shown here is derived from an EMBL/GenBank/DDBJ whole genome shotgun (WGS) entry which is preliminary data.</text>
</comment>
<comment type="cofactor">
    <cofactor evidence="1">
        <name>Mn(2+)</name>
        <dbReference type="ChEBI" id="CHEBI:29035"/>
    </cofactor>
</comment>
<reference evidence="8 9" key="1">
    <citation type="submission" date="2018-03" db="EMBL/GenBank/DDBJ databases">
        <title>Alkalicoccus saliphilus sp. nov., isolated from a mineral pool.</title>
        <authorList>
            <person name="Zhao B."/>
        </authorList>
    </citation>
    <scope>NUCLEOTIDE SEQUENCE [LARGE SCALE GENOMIC DNA]</scope>
    <source>
        <strain evidence="8 9">6AG</strain>
    </source>
</reference>
<protein>
    <submittedName>
        <fullName evidence="8">CoA pyrophosphatase</fullName>
    </submittedName>
</protein>
<dbReference type="PANTHER" id="PTHR12992:SF11">
    <property type="entry name" value="MITOCHONDRIAL COENZYME A DIPHOSPHATASE NUDT8"/>
    <property type="match status" value="1"/>
</dbReference>
<comment type="cofactor">
    <cofactor evidence="2">
        <name>Mg(2+)</name>
        <dbReference type="ChEBI" id="CHEBI:18420"/>
    </cofactor>
</comment>
<evidence type="ECO:0000256" key="5">
    <source>
        <dbReference type="ARBA" id="ARBA00022842"/>
    </source>
</evidence>
<keyword evidence="3" id="KW-0479">Metal-binding</keyword>
<evidence type="ECO:0000256" key="2">
    <source>
        <dbReference type="ARBA" id="ARBA00001946"/>
    </source>
</evidence>
<gene>
    <name evidence="8" type="ORF">C6Y45_01415</name>
</gene>
<evidence type="ECO:0000256" key="4">
    <source>
        <dbReference type="ARBA" id="ARBA00022801"/>
    </source>
</evidence>
<sequence>MSCLPENLHHYFKQRKAGVLDSEQYRRYAIFVPLAVEDGELSVIFEVRSEFVPQPGEICFPGGRIDEGDSSASAAAERELCEELGVSPEEVEITGELDYMVTPSKSMIFPFLGEIKNSSVLEPNPGEVKEIFSVPLKDLLEMEPYEHRIQLAVQPEDGFPYHLIPNGEDYPWSAGVIYEHFYQYKNYIIWGLTARILTHVLEEMKKARTTV</sequence>
<dbReference type="RefSeq" id="WP_107583226.1">
    <property type="nucleotide sequence ID" value="NZ_PZJJ01000001.1"/>
</dbReference>
<evidence type="ECO:0000313" key="9">
    <source>
        <dbReference type="Proteomes" id="UP000240509"/>
    </source>
</evidence>
<name>A0A2T4UB23_9BACI</name>
<keyword evidence="6" id="KW-0464">Manganese</keyword>
<keyword evidence="4" id="KW-0378">Hydrolase</keyword>
<evidence type="ECO:0000259" key="7">
    <source>
        <dbReference type="PROSITE" id="PS51462"/>
    </source>
</evidence>
<organism evidence="8 9">
    <name type="scientific">Alkalicoccus saliphilus</name>
    <dbReference type="NCBI Taxonomy" id="200989"/>
    <lineage>
        <taxon>Bacteria</taxon>
        <taxon>Bacillati</taxon>
        <taxon>Bacillota</taxon>
        <taxon>Bacilli</taxon>
        <taxon>Bacillales</taxon>
        <taxon>Bacillaceae</taxon>
        <taxon>Alkalicoccus</taxon>
    </lineage>
</organism>
<keyword evidence="5" id="KW-0460">Magnesium</keyword>
<feature type="domain" description="Nudix hydrolase" evidence="7">
    <location>
        <begin position="25"/>
        <end position="157"/>
    </location>
</feature>
<dbReference type="InterPro" id="IPR000086">
    <property type="entry name" value="NUDIX_hydrolase_dom"/>
</dbReference>
<dbReference type="PANTHER" id="PTHR12992">
    <property type="entry name" value="NUDIX HYDROLASE"/>
    <property type="match status" value="1"/>
</dbReference>